<dbReference type="PANTHER" id="PTHR30290">
    <property type="entry name" value="PERIPLASMIC BINDING COMPONENT OF ABC TRANSPORTER"/>
    <property type="match status" value="1"/>
</dbReference>
<dbReference type="PANTHER" id="PTHR30290:SF9">
    <property type="entry name" value="OLIGOPEPTIDE-BINDING PROTEIN APPA"/>
    <property type="match status" value="1"/>
</dbReference>
<feature type="chain" id="PRO_5037669115" evidence="5">
    <location>
        <begin position="25"/>
        <end position="506"/>
    </location>
</feature>
<dbReference type="EMBL" id="JAHHZF010000014">
    <property type="protein sequence ID" value="MBT9292645.1"/>
    <property type="molecule type" value="Genomic_DNA"/>
</dbReference>
<dbReference type="Gene3D" id="3.40.190.10">
    <property type="entry name" value="Periplasmic binding protein-like II"/>
    <property type="match status" value="1"/>
</dbReference>
<evidence type="ECO:0000256" key="1">
    <source>
        <dbReference type="ARBA" id="ARBA00004418"/>
    </source>
</evidence>
<dbReference type="RefSeq" id="WP_261971145.1">
    <property type="nucleotide sequence ID" value="NZ_JAHHZF010000014.1"/>
</dbReference>
<evidence type="ECO:0000313" key="7">
    <source>
        <dbReference type="EMBL" id="MBT9292645.1"/>
    </source>
</evidence>
<comment type="subcellular location">
    <subcellularLocation>
        <location evidence="1">Periplasm</location>
    </subcellularLocation>
</comment>
<dbReference type="InterPro" id="IPR039424">
    <property type="entry name" value="SBP_5"/>
</dbReference>
<dbReference type="PIRSF" id="PIRSF002741">
    <property type="entry name" value="MppA"/>
    <property type="match status" value="1"/>
</dbReference>
<dbReference type="Gene3D" id="3.10.105.10">
    <property type="entry name" value="Dipeptide-binding Protein, Domain 3"/>
    <property type="match status" value="1"/>
</dbReference>
<evidence type="ECO:0000256" key="2">
    <source>
        <dbReference type="ARBA" id="ARBA00005695"/>
    </source>
</evidence>
<dbReference type="AlphaFoldDB" id="A0A947D8H3"/>
<evidence type="ECO:0000256" key="5">
    <source>
        <dbReference type="SAM" id="SignalP"/>
    </source>
</evidence>
<dbReference type="InterPro" id="IPR000914">
    <property type="entry name" value="SBP_5_dom"/>
</dbReference>
<keyword evidence="4 5" id="KW-0732">Signal</keyword>
<protein>
    <submittedName>
        <fullName evidence="7">ABC transporter substrate-binding protein</fullName>
    </submittedName>
</protein>
<dbReference type="InterPro" id="IPR030678">
    <property type="entry name" value="Peptide/Ni-bd"/>
</dbReference>
<feature type="signal peptide" evidence="5">
    <location>
        <begin position="1"/>
        <end position="24"/>
    </location>
</feature>
<dbReference type="Proteomes" id="UP000766595">
    <property type="component" value="Unassembled WGS sequence"/>
</dbReference>
<evidence type="ECO:0000259" key="6">
    <source>
        <dbReference type="Pfam" id="PF00496"/>
    </source>
</evidence>
<dbReference type="GO" id="GO:1904680">
    <property type="term" value="F:peptide transmembrane transporter activity"/>
    <property type="evidence" value="ECO:0007669"/>
    <property type="project" value="TreeGrafter"/>
</dbReference>
<reference evidence="7 8" key="1">
    <citation type="submission" date="2021-06" db="EMBL/GenBank/DDBJ databases">
        <authorList>
            <person name="Grouzdev D.S."/>
            <person name="Koziaeva V."/>
        </authorList>
    </citation>
    <scope>NUCLEOTIDE SEQUENCE [LARGE SCALE GENOMIC DNA]</scope>
    <source>
        <strain evidence="7 8">22</strain>
    </source>
</reference>
<dbReference type="SUPFAM" id="SSF53850">
    <property type="entry name" value="Periplasmic binding protein-like II"/>
    <property type="match status" value="1"/>
</dbReference>
<dbReference type="CDD" id="cd08515">
    <property type="entry name" value="PBP2_NikA_DppA_OppA_like_10"/>
    <property type="match status" value="1"/>
</dbReference>
<accession>A0A947D8H3</accession>
<dbReference type="GO" id="GO:0015833">
    <property type="term" value="P:peptide transport"/>
    <property type="evidence" value="ECO:0007669"/>
    <property type="project" value="TreeGrafter"/>
</dbReference>
<dbReference type="PROSITE" id="PS01040">
    <property type="entry name" value="SBP_BACTERIAL_5"/>
    <property type="match status" value="1"/>
</dbReference>
<organism evidence="7 8">
    <name type="scientific">Prosthecodimorpha staleyi</name>
    <dbReference type="NCBI Taxonomy" id="2840188"/>
    <lineage>
        <taxon>Bacteria</taxon>
        <taxon>Pseudomonadati</taxon>
        <taxon>Pseudomonadota</taxon>
        <taxon>Alphaproteobacteria</taxon>
        <taxon>Hyphomicrobiales</taxon>
        <taxon>Ancalomicrobiaceae</taxon>
        <taxon>Prosthecodimorpha</taxon>
    </lineage>
</organism>
<keyword evidence="3" id="KW-0813">Transport</keyword>
<sequence>MMRRLRMLLAACAVTAATVSPSFADKANNSLRWASVSSITAVDPYYNAHREAMIINGQLIWDTLVYRDPVSGEFKPLLAKSWKWLDDVTLQLSLRDDVKFHDGRAFSADDVVYTINYVVAPENKINVPSNVNWMKSAEKIDDHTVKIHLKAPFPPALEYLASLIAILPKDFFGPGGVAGAGGKVVGTGPYRLVKFTPGTSIEVELTGQYFKDSPKGQPTIKSIIYRMIPDQSTQMAELLSGGLDWIWYVPPDQAGRLAATGTAKVVPAETMRISYLAYNTREMAKPNPLRDPRVRQAIAHAVDRAKLVEYVISAGSSVVKAPCYRTQFGCRQDVAQYDYDPAKAKKLLAEAGIAPGTTLELVAYRNREWTESLAGYLDAVGIKTNITFLQYAAARERVVNNTAHLFLGDWGSYSINDVSAILNNFFTLGPDDMAQDKDVSGWLKAGAATVDTAVRKTNYDQAVARIAEQLYWFPLWVHPVVYAHAKDLEFQSFPDENPRFFLSRWK</sequence>
<dbReference type="Gene3D" id="3.90.76.10">
    <property type="entry name" value="Dipeptide-binding Protein, Domain 1"/>
    <property type="match status" value="1"/>
</dbReference>
<comment type="caution">
    <text evidence="7">The sequence shown here is derived from an EMBL/GenBank/DDBJ whole genome shotgun (WGS) entry which is preliminary data.</text>
</comment>
<name>A0A947D8H3_9HYPH</name>
<evidence type="ECO:0000313" key="8">
    <source>
        <dbReference type="Proteomes" id="UP000766595"/>
    </source>
</evidence>
<dbReference type="GO" id="GO:0043190">
    <property type="term" value="C:ATP-binding cassette (ABC) transporter complex"/>
    <property type="evidence" value="ECO:0007669"/>
    <property type="project" value="InterPro"/>
</dbReference>
<evidence type="ECO:0000256" key="4">
    <source>
        <dbReference type="ARBA" id="ARBA00022729"/>
    </source>
</evidence>
<keyword evidence="8" id="KW-1185">Reference proteome</keyword>
<comment type="similarity">
    <text evidence="2">Belongs to the bacterial solute-binding protein 5 family.</text>
</comment>
<gene>
    <name evidence="7" type="ORF">KL771_24505</name>
</gene>
<feature type="domain" description="Solute-binding protein family 5" evidence="6">
    <location>
        <begin position="73"/>
        <end position="427"/>
    </location>
</feature>
<proteinExistence type="inferred from homology"/>
<dbReference type="GO" id="GO:0030288">
    <property type="term" value="C:outer membrane-bounded periplasmic space"/>
    <property type="evidence" value="ECO:0007669"/>
    <property type="project" value="UniProtKB-ARBA"/>
</dbReference>
<evidence type="ECO:0000256" key="3">
    <source>
        <dbReference type="ARBA" id="ARBA00022448"/>
    </source>
</evidence>
<dbReference type="InterPro" id="IPR023765">
    <property type="entry name" value="SBP_5_CS"/>
</dbReference>
<dbReference type="Pfam" id="PF00496">
    <property type="entry name" value="SBP_bac_5"/>
    <property type="match status" value="1"/>
</dbReference>